<dbReference type="Pfam" id="PF06293">
    <property type="entry name" value="Kdo"/>
    <property type="match status" value="1"/>
</dbReference>
<name>X1TS28_9ZZZZ</name>
<dbReference type="AlphaFoldDB" id="X1TS28"/>
<proteinExistence type="predicted"/>
<reference evidence="1" key="1">
    <citation type="journal article" date="2014" name="Front. Microbiol.">
        <title>High frequency of phylogenetically diverse reductive dehalogenase-homologous genes in deep subseafloor sedimentary metagenomes.</title>
        <authorList>
            <person name="Kawai M."/>
            <person name="Futagami T."/>
            <person name="Toyoda A."/>
            <person name="Takaki Y."/>
            <person name="Nishi S."/>
            <person name="Hori S."/>
            <person name="Arai W."/>
            <person name="Tsubouchi T."/>
            <person name="Morono Y."/>
            <person name="Uchiyama I."/>
            <person name="Ito T."/>
            <person name="Fujiyama A."/>
            <person name="Inagaki F."/>
            <person name="Takami H."/>
        </authorList>
    </citation>
    <scope>NUCLEOTIDE SEQUENCE</scope>
    <source>
        <strain evidence="1">Expedition CK06-06</strain>
    </source>
</reference>
<protein>
    <submittedName>
        <fullName evidence="1">Uncharacterized protein</fullName>
    </submittedName>
</protein>
<accession>X1TS28</accession>
<comment type="caution">
    <text evidence="1">The sequence shown here is derived from an EMBL/GenBank/DDBJ whole genome shotgun (WGS) entry which is preliminary data.</text>
</comment>
<evidence type="ECO:0000313" key="1">
    <source>
        <dbReference type="EMBL" id="GAI94186.1"/>
    </source>
</evidence>
<feature type="non-terminal residue" evidence="1">
    <location>
        <position position="60"/>
    </location>
</feature>
<sequence length="60" mass="6943">MFWELNAVGKLAQFGINTLRVVCYGEKWGMIFEKRSFIITEKIPDAESLERKLPECFSGD</sequence>
<organism evidence="1">
    <name type="scientific">marine sediment metagenome</name>
    <dbReference type="NCBI Taxonomy" id="412755"/>
    <lineage>
        <taxon>unclassified sequences</taxon>
        <taxon>metagenomes</taxon>
        <taxon>ecological metagenomes</taxon>
    </lineage>
</organism>
<dbReference type="EMBL" id="BARW01021979">
    <property type="protein sequence ID" value="GAI94186.1"/>
    <property type="molecule type" value="Genomic_DNA"/>
</dbReference>
<gene>
    <name evidence="1" type="ORF">S12H4_36812</name>
</gene>